<dbReference type="InterPro" id="IPR025827">
    <property type="entry name" value="Zn_ribbon_recom_dom"/>
</dbReference>
<dbReference type="Pfam" id="PF07508">
    <property type="entry name" value="Recombinase"/>
    <property type="match status" value="1"/>
</dbReference>
<evidence type="ECO:0000256" key="2">
    <source>
        <dbReference type="ARBA" id="ARBA00023172"/>
    </source>
</evidence>
<dbReference type="PANTHER" id="PTHR30461:SF2">
    <property type="entry name" value="SERINE RECOMBINASE PINE-RELATED"/>
    <property type="match status" value="1"/>
</dbReference>
<keyword evidence="2" id="KW-0233">DNA recombination</keyword>
<evidence type="ECO:0000259" key="4">
    <source>
        <dbReference type="PROSITE" id="PS51737"/>
    </source>
</evidence>
<keyword evidence="6" id="KW-1185">Reference proteome</keyword>
<dbReference type="GO" id="GO:0000150">
    <property type="term" value="F:DNA strand exchange activity"/>
    <property type="evidence" value="ECO:0007669"/>
    <property type="project" value="InterPro"/>
</dbReference>
<dbReference type="Gene3D" id="3.90.1750.20">
    <property type="entry name" value="Putative Large Serine Recombinase, Chain B, Domain 2"/>
    <property type="match status" value="1"/>
</dbReference>
<sequence length="395" mass="44198">MVAVDDSLDSSSQMGRAWMQMSAVFAELDLNTMKERITATRTHLRKMGRWVGGQVPYGYRPVKDEDGYHLEHDPETAPVVREIVERVLLGHSVNGIARDLTDRKVPPPRAGEKRTRWREETGAWSAPAITAILRSPALRGWVRYKGKPVLGPDGLPRSMGPELVTAGEWELVQEALEARSKQRRAPRDAGHAPLFGVVHCACGSHMVSGRSRGGERRYVCLRARRTPGVEPCPVGGTIMGPPVEEFAEEQFLAMFGGLRVVEYRKIPGQDFSAEIRELEASLQRLDEAYQAGAYEGDVATYATMRKGVRAKLEDLRAQPTTEARTEEVDHGVTYGLMWELATDAEERRKLMLDCHFRVWVGPRVRQGRVSRDEVRARLSAGIAEEALLEPEDFSE</sequence>
<evidence type="ECO:0000313" key="6">
    <source>
        <dbReference type="Proteomes" id="UP000249915"/>
    </source>
</evidence>
<evidence type="ECO:0000256" key="3">
    <source>
        <dbReference type="SAM" id="MobiDB-lite"/>
    </source>
</evidence>
<dbReference type="GO" id="GO:0003677">
    <property type="term" value="F:DNA binding"/>
    <property type="evidence" value="ECO:0007669"/>
    <property type="project" value="UniProtKB-KW"/>
</dbReference>
<organism evidence="5 6">
    <name type="scientific">Prauserella muralis</name>
    <dbReference type="NCBI Taxonomy" id="588067"/>
    <lineage>
        <taxon>Bacteria</taxon>
        <taxon>Bacillati</taxon>
        <taxon>Actinomycetota</taxon>
        <taxon>Actinomycetes</taxon>
        <taxon>Pseudonocardiales</taxon>
        <taxon>Pseudonocardiaceae</taxon>
        <taxon>Prauserella</taxon>
    </lineage>
</organism>
<dbReference type="AlphaFoldDB" id="A0A2V4AY88"/>
<accession>A0A2V4AY88</accession>
<keyword evidence="1" id="KW-0238">DNA-binding</keyword>
<comment type="caution">
    <text evidence="5">The sequence shown here is derived from an EMBL/GenBank/DDBJ whole genome shotgun (WGS) entry which is preliminary data.</text>
</comment>
<dbReference type="PROSITE" id="PS51737">
    <property type="entry name" value="RECOMBINASE_DNA_BIND"/>
    <property type="match status" value="1"/>
</dbReference>
<evidence type="ECO:0000313" key="5">
    <source>
        <dbReference type="EMBL" id="PXY20890.1"/>
    </source>
</evidence>
<protein>
    <recommendedName>
        <fullName evidence="4">Recombinase domain-containing protein</fullName>
    </recommendedName>
</protein>
<dbReference type="Proteomes" id="UP000249915">
    <property type="component" value="Unassembled WGS sequence"/>
</dbReference>
<dbReference type="InterPro" id="IPR011109">
    <property type="entry name" value="DNA_bind_recombinase_dom"/>
</dbReference>
<gene>
    <name evidence="5" type="ORF">BAY60_25650</name>
</gene>
<name>A0A2V4AY88_9PSEU</name>
<dbReference type="InterPro" id="IPR050639">
    <property type="entry name" value="SSR_resolvase"/>
</dbReference>
<feature type="domain" description="Recombinase" evidence="4">
    <location>
        <begin position="56"/>
        <end position="182"/>
    </location>
</feature>
<evidence type="ECO:0000256" key="1">
    <source>
        <dbReference type="ARBA" id="ARBA00023125"/>
    </source>
</evidence>
<reference evidence="5 6" key="1">
    <citation type="submission" date="2016-07" db="EMBL/GenBank/DDBJ databases">
        <title>Draft genome sequence of Prauserella muralis DSM 45305, isolated from a mould-covered wall in an indoor environment.</title>
        <authorList>
            <person name="Ruckert C."/>
            <person name="Albersmeier A."/>
            <person name="Jiang C.-L."/>
            <person name="Jiang Y."/>
            <person name="Kalinowski J."/>
            <person name="Schneider O."/>
            <person name="Winkler A."/>
            <person name="Zotchev S.B."/>
        </authorList>
    </citation>
    <scope>NUCLEOTIDE SEQUENCE [LARGE SCALE GENOMIC DNA]</scope>
    <source>
        <strain evidence="5 6">DSM 45305</strain>
    </source>
</reference>
<proteinExistence type="predicted"/>
<dbReference type="PANTHER" id="PTHR30461">
    <property type="entry name" value="DNA-INVERTASE FROM LAMBDOID PROPHAGE"/>
    <property type="match status" value="1"/>
</dbReference>
<dbReference type="Pfam" id="PF13408">
    <property type="entry name" value="Zn_ribbon_recom"/>
    <property type="match status" value="1"/>
</dbReference>
<dbReference type="InterPro" id="IPR038109">
    <property type="entry name" value="DNA_bind_recomb_sf"/>
</dbReference>
<dbReference type="EMBL" id="MASW01000006">
    <property type="protein sequence ID" value="PXY20890.1"/>
    <property type="molecule type" value="Genomic_DNA"/>
</dbReference>
<feature type="region of interest" description="Disordered" evidence="3">
    <location>
        <begin position="100"/>
        <end position="119"/>
    </location>
</feature>